<evidence type="ECO:0000256" key="1">
    <source>
        <dbReference type="ARBA" id="ARBA00010641"/>
    </source>
</evidence>
<dbReference type="RefSeq" id="WP_174881536.1">
    <property type="nucleotide sequence ID" value="NZ_CADEPK010000367.1"/>
</dbReference>
<reference evidence="9 10" key="1">
    <citation type="submission" date="2023-07" db="EMBL/GenBank/DDBJ databases">
        <title>Genomic Encyclopedia of Type Strains, Phase IV (KMG-IV): sequencing the most valuable type-strain genomes for metagenomic binning, comparative biology and taxonomic classification.</title>
        <authorList>
            <person name="Goeker M."/>
        </authorList>
    </citation>
    <scope>NUCLEOTIDE SEQUENCE [LARGE SCALE GENOMIC DNA]</scope>
    <source>
        <strain evidence="9 10">DSM 17723</strain>
    </source>
</reference>
<dbReference type="InterPro" id="IPR013324">
    <property type="entry name" value="RNA_pol_sigma_r3/r4-like"/>
</dbReference>
<dbReference type="SUPFAM" id="SSF88659">
    <property type="entry name" value="Sigma3 and sigma4 domains of RNA polymerase sigma factors"/>
    <property type="match status" value="1"/>
</dbReference>
<dbReference type="InterPro" id="IPR013249">
    <property type="entry name" value="RNA_pol_sigma70_r4_t2"/>
</dbReference>
<comment type="similarity">
    <text evidence="1 6">Belongs to the sigma-70 factor family. ECF subfamily.</text>
</comment>
<evidence type="ECO:0000256" key="3">
    <source>
        <dbReference type="ARBA" id="ARBA00023082"/>
    </source>
</evidence>
<feature type="domain" description="RNA polymerase sigma-70 region 2" evidence="7">
    <location>
        <begin position="24"/>
        <end position="91"/>
    </location>
</feature>
<evidence type="ECO:0000313" key="10">
    <source>
        <dbReference type="Proteomes" id="UP001232245"/>
    </source>
</evidence>
<dbReference type="NCBIfam" id="TIGR02937">
    <property type="entry name" value="sigma70-ECF"/>
    <property type="match status" value="1"/>
</dbReference>
<evidence type="ECO:0000256" key="2">
    <source>
        <dbReference type="ARBA" id="ARBA00023015"/>
    </source>
</evidence>
<dbReference type="InterPro" id="IPR000838">
    <property type="entry name" value="RNA_pol_sigma70_ECF_CS"/>
</dbReference>
<dbReference type="PANTHER" id="PTHR43133:SF60">
    <property type="entry name" value="RNA POLYMERASE SIGMA FACTOR SIGV"/>
    <property type="match status" value="1"/>
</dbReference>
<dbReference type="InterPro" id="IPR036388">
    <property type="entry name" value="WH-like_DNA-bd_sf"/>
</dbReference>
<evidence type="ECO:0000256" key="5">
    <source>
        <dbReference type="ARBA" id="ARBA00023163"/>
    </source>
</evidence>
<proteinExistence type="inferred from homology"/>
<keyword evidence="5 6" id="KW-0804">Transcription</keyword>
<keyword evidence="4 6" id="KW-0238">DNA-binding</keyword>
<dbReference type="EMBL" id="JAUSTZ010000016">
    <property type="protein sequence ID" value="MDQ0228188.1"/>
    <property type="molecule type" value="Genomic_DNA"/>
</dbReference>
<dbReference type="InterPro" id="IPR039425">
    <property type="entry name" value="RNA_pol_sigma-70-like"/>
</dbReference>
<feature type="domain" description="RNA polymerase sigma factor 70 region 4 type 2" evidence="8">
    <location>
        <begin position="131"/>
        <end position="171"/>
    </location>
</feature>
<evidence type="ECO:0000259" key="8">
    <source>
        <dbReference type="Pfam" id="PF08281"/>
    </source>
</evidence>
<evidence type="ECO:0000313" key="9">
    <source>
        <dbReference type="EMBL" id="MDQ0228188.1"/>
    </source>
</evidence>
<comment type="caution">
    <text evidence="9">The sequence shown here is derived from an EMBL/GenBank/DDBJ whole genome shotgun (WGS) entry which is preliminary data.</text>
</comment>
<dbReference type="Pfam" id="PF04542">
    <property type="entry name" value="Sigma70_r2"/>
    <property type="match status" value="1"/>
</dbReference>
<sequence length="177" mass="21156">MDQQEEIILVREAKNGSDEAFTHLFQMNYQFLYKYLIKLTLQKDLTEDLIQETMLKAYTNLSGFKGSSKFSTWLISIASRLFIDYQRKRKRENVRLEKIQVEVMEKIKWNLMRKGYEWSSHLDVFSSIEPEIRAPILLKHYYGFTNGEIAKMLNLKEGTVKTRIHYGLKRIRKEFES</sequence>
<evidence type="ECO:0000256" key="4">
    <source>
        <dbReference type="ARBA" id="ARBA00023125"/>
    </source>
</evidence>
<keyword evidence="2 6" id="KW-0805">Transcription regulation</keyword>
<protein>
    <recommendedName>
        <fullName evidence="6">RNA polymerase sigma factor</fullName>
    </recommendedName>
</protein>
<name>A0ABT9Z7F6_9BACI</name>
<evidence type="ECO:0000256" key="6">
    <source>
        <dbReference type="RuleBase" id="RU000716"/>
    </source>
</evidence>
<dbReference type="InterPro" id="IPR014284">
    <property type="entry name" value="RNA_pol_sigma-70_dom"/>
</dbReference>
<keyword evidence="10" id="KW-1185">Reference proteome</keyword>
<dbReference type="NCBIfam" id="NF007216">
    <property type="entry name" value="PRK09638.1"/>
    <property type="match status" value="1"/>
</dbReference>
<accession>A0ABT9Z7F6</accession>
<dbReference type="Gene3D" id="1.10.1740.10">
    <property type="match status" value="1"/>
</dbReference>
<dbReference type="Proteomes" id="UP001232245">
    <property type="component" value="Unassembled WGS sequence"/>
</dbReference>
<evidence type="ECO:0000259" key="7">
    <source>
        <dbReference type="Pfam" id="PF04542"/>
    </source>
</evidence>
<keyword evidence="3 6" id="KW-0731">Sigma factor</keyword>
<gene>
    <name evidence="9" type="ORF">J2S02_004568</name>
</gene>
<dbReference type="PANTHER" id="PTHR43133">
    <property type="entry name" value="RNA POLYMERASE ECF-TYPE SIGMA FACTO"/>
    <property type="match status" value="1"/>
</dbReference>
<dbReference type="PROSITE" id="PS01063">
    <property type="entry name" value="SIGMA70_ECF"/>
    <property type="match status" value="1"/>
</dbReference>
<dbReference type="SUPFAM" id="SSF88946">
    <property type="entry name" value="Sigma2 domain of RNA polymerase sigma factors"/>
    <property type="match status" value="1"/>
</dbReference>
<dbReference type="Gene3D" id="1.10.10.10">
    <property type="entry name" value="Winged helix-like DNA-binding domain superfamily/Winged helix DNA-binding domain"/>
    <property type="match status" value="1"/>
</dbReference>
<dbReference type="Pfam" id="PF08281">
    <property type="entry name" value="Sigma70_r4_2"/>
    <property type="match status" value="1"/>
</dbReference>
<dbReference type="InterPro" id="IPR013325">
    <property type="entry name" value="RNA_pol_sigma_r2"/>
</dbReference>
<dbReference type="InterPro" id="IPR007627">
    <property type="entry name" value="RNA_pol_sigma70_r2"/>
</dbReference>
<organism evidence="9 10">
    <name type="scientific">Metabacillus niabensis</name>
    <dbReference type="NCBI Taxonomy" id="324854"/>
    <lineage>
        <taxon>Bacteria</taxon>
        <taxon>Bacillati</taxon>
        <taxon>Bacillota</taxon>
        <taxon>Bacilli</taxon>
        <taxon>Bacillales</taxon>
        <taxon>Bacillaceae</taxon>
        <taxon>Metabacillus</taxon>
    </lineage>
</organism>
<dbReference type="CDD" id="cd06171">
    <property type="entry name" value="Sigma70_r4"/>
    <property type="match status" value="1"/>
</dbReference>